<reference evidence="2 3" key="1">
    <citation type="submission" date="2022-05" db="EMBL/GenBank/DDBJ databases">
        <authorList>
            <consortium name="Genoscope - CEA"/>
            <person name="William W."/>
        </authorList>
    </citation>
    <scope>NUCLEOTIDE SEQUENCE [LARGE SCALE GENOMIC DNA]</scope>
</reference>
<evidence type="ECO:0000256" key="1">
    <source>
        <dbReference type="SAM" id="MobiDB-lite"/>
    </source>
</evidence>
<evidence type="ECO:0000313" key="2">
    <source>
        <dbReference type="EMBL" id="CAH3153130.1"/>
    </source>
</evidence>
<dbReference type="EMBL" id="CALNXI010001048">
    <property type="protein sequence ID" value="CAH3153130.1"/>
    <property type="molecule type" value="Genomic_DNA"/>
</dbReference>
<evidence type="ECO:0000313" key="3">
    <source>
        <dbReference type="Proteomes" id="UP001159427"/>
    </source>
</evidence>
<feature type="compositionally biased region" description="Low complexity" evidence="1">
    <location>
        <begin position="1"/>
        <end position="11"/>
    </location>
</feature>
<sequence length="75" mass="8109">MSSSSLSSGDGSPDDHSWHSTGVSNLYPKAHSCVAVDQMTDNISFTSQVHNTETLSLVWEKGKPYVVVTTGGCYW</sequence>
<name>A0ABN8PXU1_9CNID</name>
<proteinExistence type="predicted"/>
<dbReference type="Proteomes" id="UP001159427">
    <property type="component" value="Unassembled WGS sequence"/>
</dbReference>
<feature type="region of interest" description="Disordered" evidence="1">
    <location>
        <begin position="1"/>
        <end position="20"/>
    </location>
</feature>
<organism evidence="2 3">
    <name type="scientific">Porites evermanni</name>
    <dbReference type="NCBI Taxonomy" id="104178"/>
    <lineage>
        <taxon>Eukaryota</taxon>
        <taxon>Metazoa</taxon>
        <taxon>Cnidaria</taxon>
        <taxon>Anthozoa</taxon>
        <taxon>Hexacorallia</taxon>
        <taxon>Scleractinia</taxon>
        <taxon>Fungiina</taxon>
        <taxon>Poritidae</taxon>
        <taxon>Porites</taxon>
    </lineage>
</organism>
<protein>
    <submittedName>
        <fullName evidence="2">Uncharacterized protein</fullName>
    </submittedName>
</protein>
<accession>A0ABN8PXU1</accession>
<comment type="caution">
    <text evidence="2">The sequence shown here is derived from an EMBL/GenBank/DDBJ whole genome shotgun (WGS) entry which is preliminary data.</text>
</comment>
<gene>
    <name evidence="2" type="ORF">PEVE_00000971</name>
</gene>
<keyword evidence="3" id="KW-1185">Reference proteome</keyword>